<dbReference type="STRING" id="593750.Metfor_2611"/>
<dbReference type="OrthoDB" id="64681at2157"/>
<dbReference type="AlphaFoldDB" id="L0HJX2"/>
<dbReference type="FunCoup" id="L0HJX2">
    <property type="interactions" value="10"/>
</dbReference>
<dbReference type="KEGG" id="mfo:Metfor_2611"/>
<protein>
    <recommendedName>
        <fullName evidence="3">DUF2124 domain-containing protein</fullName>
    </recommendedName>
</protein>
<keyword evidence="2" id="KW-1185">Reference proteome</keyword>
<accession>L0HJX2</accession>
<evidence type="ECO:0000313" key="1">
    <source>
        <dbReference type="EMBL" id="AGB03603.1"/>
    </source>
</evidence>
<dbReference type="GeneID" id="14308394"/>
<dbReference type="HOGENOM" id="CLU_1682726_0_0_2"/>
<organism evidence="1 2">
    <name type="scientific">Methanoregula formicica (strain DSM 22288 / NBRC 105244 / SMSP)</name>
    <dbReference type="NCBI Taxonomy" id="593750"/>
    <lineage>
        <taxon>Archaea</taxon>
        <taxon>Methanobacteriati</taxon>
        <taxon>Methanobacteriota</taxon>
        <taxon>Stenosarchaea group</taxon>
        <taxon>Methanomicrobia</taxon>
        <taxon>Methanomicrobiales</taxon>
        <taxon>Methanoregulaceae</taxon>
        <taxon>Methanoregula</taxon>
    </lineage>
</organism>
<dbReference type="PIRSF" id="PIRSF004962">
    <property type="entry name" value="UCP004962"/>
    <property type="match status" value="1"/>
</dbReference>
<dbReference type="Proteomes" id="UP000010824">
    <property type="component" value="Chromosome"/>
</dbReference>
<evidence type="ECO:0008006" key="3">
    <source>
        <dbReference type="Google" id="ProtNLM"/>
    </source>
</evidence>
<dbReference type="EMBL" id="CP003167">
    <property type="protein sequence ID" value="AGB03603.1"/>
    <property type="molecule type" value="Genomic_DNA"/>
</dbReference>
<dbReference type="eggNOG" id="arCOG04847">
    <property type="taxonomic scope" value="Archaea"/>
</dbReference>
<dbReference type="InterPro" id="IPR009183">
    <property type="entry name" value="UCP004962"/>
</dbReference>
<dbReference type="Pfam" id="PF09897">
    <property type="entry name" value="DUF2124"/>
    <property type="match status" value="1"/>
</dbReference>
<proteinExistence type="predicted"/>
<dbReference type="InParanoid" id="L0HJX2"/>
<reference evidence="2" key="1">
    <citation type="submission" date="2011-12" db="EMBL/GenBank/DDBJ databases">
        <title>Complete sequence of Methanoregula formicicum SMSP.</title>
        <authorList>
            <person name="Lucas S."/>
            <person name="Han J."/>
            <person name="Lapidus A."/>
            <person name="Cheng J.-F."/>
            <person name="Goodwin L."/>
            <person name="Pitluck S."/>
            <person name="Peters L."/>
            <person name="Ovchinnikova G."/>
            <person name="Teshima H."/>
            <person name="Detter J.C."/>
            <person name="Han C."/>
            <person name="Tapia R."/>
            <person name="Land M."/>
            <person name="Hauser L."/>
            <person name="Kyrpides N."/>
            <person name="Ivanova N."/>
            <person name="Pagani I."/>
            <person name="Imachi H."/>
            <person name="Tamaki H."/>
            <person name="Sekiguchi Y."/>
            <person name="Kamagata Y."/>
            <person name="Cadillo-Quiroz H."/>
            <person name="Zinder S."/>
            <person name="Liu W.-T."/>
            <person name="Woyke T."/>
        </authorList>
    </citation>
    <scope>NUCLEOTIDE SEQUENCE [LARGE SCALE GENOMIC DNA]</scope>
    <source>
        <strain evidence="2">DSM 22288 / NBRC 105244 / SMSP</strain>
    </source>
</reference>
<gene>
    <name evidence="1" type="ordered locus">Metfor_2611</name>
</gene>
<evidence type="ECO:0000313" key="2">
    <source>
        <dbReference type="Proteomes" id="UP000010824"/>
    </source>
</evidence>
<name>L0HJX2_METFS</name>
<reference evidence="1 2" key="2">
    <citation type="journal article" date="2014" name="Genome Announc.">
        <title>Complete Genome Sequence of Methanoregula formicica SMSPT, a Mesophilic Hydrogenotrophic Methanogen Isolated from a Methanogenic Upflow Anaerobic Sludge Blanket Reactor.</title>
        <authorList>
            <person name="Yamamoto K."/>
            <person name="Tamaki H."/>
            <person name="Cadillo-Quiroz H."/>
            <person name="Imachi H."/>
            <person name="Kyrpides N."/>
            <person name="Woyke T."/>
            <person name="Goodwin L."/>
            <person name="Zinder S.H."/>
            <person name="Kamagata Y."/>
            <person name="Liu W.T."/>
        </authorList>
    </citation>
    <scope>NUCLEOTIDE SEQUENCE [LARGE SCALE GENOMIC DNA]</scope>
    <source>
        <strain evidence="2">DSM 22288 / NBRC 105244 / SMSP</strain>
    </source>
</reference>
<dbReference type="Gene3D" id="3.40.50.2300">
    <property type="match status" value="1"/>
</dbReference>
<sequence length="160" mass="17343">MATKEVFHGVPGILRPFKEFIESKGLKKGDQIVYYGVPGTCTPFIELLGFALRSLELEQVFVPYVDETKAKKLVHVDNVGMQANATAPALKPKALVIMGGLSMPNVPVKAEQVKAVIGKHAGSAVIGVCFMHMFEKAGWLNTVSFDCLIDANIDPVEVTK</sequence>
<dbReference type="RefSeq" id="WP_015286565.1">
    <property type="nucleotide sequence ID" value="NC_019943.1"/>
</dbReference>